<evidence type="ECO:0000313" key="1">
    <source>
        <dbReference type="EMBL" id="AXR66656.1"/>
    </source>
</evidence>
<evidence type="ECO:0008006" key="3">
    <source>
        <dbReference type="Google" id="ProtNLM"/>
    </source>
</evidence>
<reference evidence="1 2" key="1">
    <citation type="submission" date="2018-09" db="EMBL/GenBank/DDBJ databases">
        <title>Complete Genome sequences of three Leptospira mayottensis isolates obtained from Tenrecid mammals endemic to the Malagasy region.</title>
        <authorList>
            <person name="Cordonin C."/>
            <person name="Toty C."/>
        </authorList>
    </citation>
    <scope>NUCLEOTIDE SEQUENCE [LARGE SCALE GENOMIC DNA]</scope>
    <source>
        <strain evidence="1 2">MDI222</strain>
        <plasmid evidence="2">p_lmay_mdi222_tenre</plasmid>
    </source>
</reference>
<keyword evidence="2" id="KW-1185">Reference proteome</keyword>
<keyword evidence="1" id="KW-0614">Plasmid</keyword>
<dbReference type="EMBL" id="CP030146">
    <property type="protein sequence ID" value="AXR66656.1"/>
    <property type="molecule type" value="Genomic_DNA"/>
</dbReference>
<sequence>MVFDISNIRFIAGSYADELFGVLFIKLGDEFKNRISFKVRNKEESASVISTISDALDIRLNITSTNKDPVLSNFP</sequence>
<name>A0ABM6YF04_9LEPT</name>
<accession>A0ABM6YF04</accession>
<gene>
    <name evidence="1" type="ORF">DQM28_20620</name>
</gene>
<geneLocation type="plasmid" evidence="2">
    <name>p_lmay_mdi222_tenre</name>
</geneLocation>
<organism evidence="1 2">
    <name type="scientific">Leptospira mayottensis</name>
    <dbReference type="NCBI Taxonomy" id="1137606"/>
    <lineage>
        <taxon>Bacteria</taxon>
        <taxon>Pseudomonadati</taxon>
        <taxon>Spirochaetota</taxon>
        <taxon>Spirochaetia</taxon>
        <taxon>Leptospirales</taxon>
        <taxon>Leptospiraceae</taxon>
        <taxon>Leptospira</taxon>
    </lineage>
</organism>
<protein>
    <recommendedName>
        <fullName evidence="3">DUF4325 domain-containing protein</fullName>
    </recommendedName>
</protein>
<proteinExistence type="predicted"/>
<dbReference type="Proteomes" id="UP000258889">
    <property type="component" value="Plasmid p_lmay_mdi222_tenre"/>
</dbReference>
<evidence type="ECO:0000313" key="2">
    <source>
        <dbReference type="Proteomes" id="UP000258889"/>
    </source>
</evidence>